<dbReference type="PANTHER" id="PTHR15668:SF4">
    <property type="entry name" value="COILED-COIL DOMAIN-CONTAINING PROTEIN 22"/>
    <property type="match status" value="1"/>
</dbReference>
<evidence type="ECO:0000259" key="3">
    <source>
        <dbReference type="Pfam" id="PF05667"/>
    </source>
</evidence>
<dbReference type="EMBL" id="JANTQA010000057">
    <property type="protein sequence ID" value="KAJ3428716.1"/>
    <property type="molecule type" value="Genomic_DNA"/>
</dbReference>
<dbReference type="GO" id="GO:0097602">
    <property type="term" value="F:cullin family protein binding"/>
    <property type="evidence" value="ECO:0007669"/>
    <property type="project" value="TreeGrafter"/>
</dbReference>
<keyword evidence="2" id="KW-0175">Coiled coil</keyword>
<accession>A0AAV7YFS8</accession>
<dbReference type="InterPro" id="IPR048349">
    <property type="entry name" value="CCDC22_N"/>
</dbReference>
<gene>
    <name evidence="5" type="ORF">M0812_24046</name>
</gene>
<feature type="coiled-coil region" evidence="2">
    <location>
        <begin position="311"/>
        <end position="343"/>
    </location>
</feature>
<name>A0AAV7YFS8_9EUKA</name>
<evidence type="ECO:0000256" key="1">
    <source>
        <dbReference type="ARBA" id="ARBA00006438"/>
    </source>
</evidence>
<proteinExistence type="inferred from homology"/>
<feature type="coiled-coil region" evidence="2">
    <location>
        <begin position="368"/>
        <end position="409"/>
    </location>
</feature>
<feature type="coiled-coil region" evidence="2">
    <location>
        <begin position="607"/>
        <end position="653"/>
    </location>
</feature>
<reference evidence="5" key="1">
    <citation type="submission" date="2022-08" db="EMBL/GenBank/DDBJ databases">
        <title>Novel sulphate-reducing endosymbionts in the free-living metamonad Anaeramoeba.</title>
        <authorList>
            <person name="Jerlstrom-Hultqvist J."/>
            <person name="Cepicka I."/>
            <person name="Gallot-Lavallee L."/>
            <person name="Salas-Leiva D."/>
            <person name="Curtis B.A."/>
            <person name="Zahonova K."/>
            <person name="Pipaliya S."/>
            <person name="Dacks J."/>
            <person name="Roger A.J."/>
        </authorList>
    </citation>
    <scope>NUCLEOTIDE SEQUENCE</scope>
    <source>
        <strain evidence="5">Busselton2</strain>
    </source>
</reference>
<protein>
    <submittedName>
        <fullName evidence="5">Jm1 protein</fullName>
    </submittedName>
</protein>
<dbReference type="GO" id="GO:2000060">
    <property type="term" value="P:positive regulation of ubiquitin-dependent protein catabolic process"/>
    <property type="evidence" value="ECO:0007669"/>
    <property type="project" value="TreeGrafter"/>
</dbReference>
<comment type="similarity">
    <text evidence="1">Belongs to the CCDC22 family.</text>
</comment>
<evidence type="ECO:0000313" key="5">
    <source>
        <dbReference type="EMBL" id="KAJ3428716.1"/>
    </source>
</evidence>
<dbReference type="Proteomes" id="UP001146793">
    <property type="component" value="Unassembled WGS sequence"/>
</dbReference>
<evidence type="ECO:0000259" key="4">
    <source>
        <dbReference type="Pfam" id="PF21674"/>
    </source>
</evidence>
<feature type="domain" description="CCDC22 N-terminal" evidence="4">
    <location>
        <begin position="1"/>
        <end position="107"/>
    </location>
</feature>
<sequence length="669" mass="78319">MESVDEIIIHSLNQLGLKIDEGSTISDLTDPDFVLQVTSICLKLIDPEIDIPKKMPSEISLKYRIGQNLSQTVKDLGYRNEIGYHFFLYPDASDLRKFFLWLVESLPKTEEVEYEEDIVGSARIYQNITFSLQEWSKKPISNLNDILDNKQKTKKPFKKFETSRLQVPTDHDMNKEIVKSYCEQYLDYVSGQTTHIAESVIEHNDEGVVQQQEESELASAALDAGEYQQDYLKKQQTENYQTLNNALQVGGTFFSRSSTNYTNFLSNFENSRIEFRAFNLERNQGSRFSNTSEFGQKKSNEEKTILLEFEREVLGKTKEEEEREKEKEKKKGKELLKEKIQEKMDPELAMENLKKTHEEKVNKIRMMISEMNETLDSVEIENKNYTDLIMQLKNQFTEEIETIRESEKEIEVKKKVINFLPKSEENISKLRQLNNQTCSTLVDLAGDWEKFRADLIKKIRELKQNVGGKKEMWKVKIEKIKVMRNEMKDLVYTIKEKEGVYKQLIKEFKKLPKNIHRANYTKRIIEIVKNVKKQKTGITKILSEIHDLQNKIHLTNGNISRSFGIADETLYKAAQNDLEKIGSKNAYLLVVEIHNIFSEIRTKLQNTGKMKNQISQLETEIELMKTRDTTLNMKKIQKDLEMVKKENKMIKKKFSKLKPNKKSSKKKKK</sequence>
<dbReference type="Pfam" id="PF05667">
    <property type="entry name" value="CCDC22_CC"/>
    <property type="match status" value="1"/>
</dbReference>
<evidence type="ECO:0000256" key="2">
    <source>
        <dbReference type="SAM" id="Coils"/>
    </source>
</evidence>
<dbReference type="InterPro" id="IPR048348">
    <property type="entry name" value="CCDC22_CC"/>
</dbReference>
<dbReference type="InterPro" id="IPR008530">
    <property type="entry name" value="CCDC22"/>
</dbReference>
<comment type="caution">
    <text evidence="5">The sequence shown here is derived from an EMBL/GenBank/DDBJ whole genome shotgun (WGS) entry which is preliminary data.</text>
</comment>
<dbReference type="Pfam" id="PF21674">
    <property type="entry name" value="CCDC22_N"/>
    <property type="match status" value="1"/>
</dbReference>
<evidence type="ECO:0000313" key="6">
    <source>
        <dbReference type="Proteomes" id="UP001146793"/>
    </source>
</evidence>
<dbReference type="AlphaFoldDB" id="A0AAV7YFS8"/>
<organism evidence="5 6">
    <name type="scientific">Anaeramoeba flamelloides</name>
    <dbReference type="NCBI Taxonomy" id="1746091"/>
    <lineage>
        <taxon>Eukaryota</taxon>
        <taxon>Metamonada</taxon>
        <taxon>Anaeramoebidae</taxon>
        <taxon>Anaeramoeba</taxon>
    </lineage>
</organism>
<dbReference type="PANTHER" id="PTHR15668">
    <property type="entry name" value="JM1 PROTEIN"/>
    <property type="match status" value="1"/>
</dbReference>
<feature type="domain" description="CCDC22 coiled-coil" evidence="3">
    <location>
        <begin position="149"/>
        <end position="626"/>
    </location>
</feature>